<reference evidence="3" key="1">
    <citation type="journal article" date="2019" name="Int. J. Syst. Evol. Microbiol.">
        <title>The Global Catalogue of Microorganisms (GCM) 10K type strain sequencing project: providing services to taxonomists for standard genome sequencing and annotation.</title>
        <authorList>
            <consortium name="The Broad Institute Genomics Platform"/>
            <consortium name="The Broad Institute Genome Sequencing Center for Infectious Disease"/>
            <person name="Wu L."/>
            <person name="Ma J."/>
        </authorList>
    </citation>
    <scope>NUCLEOTIDE SEQUENCE [LARGE SCALE GENOMIC DNA]</scope>
    <source>
        <strain evidence="3">JCM 16904</strain>
    </source>
</reference>
<evidence type="ECO:0000313" key="2">
    <source>
        <dbReference type="EMBL" id="GAA3662737.1"/>
    </source>
</evidence>
<gene>
    <name evidence="2" type="ORF">GCM10022224_028380</name>
</gene>
<protein>
    <submittedName>
        <fullName evidence="2">Uncharacterized protein</fullName>
    </submittedName>
</protein>
<proteinExistence type="predicted"/>
<name>A0ABP7BLJ8_9ACTN</name>
<dbReference type="Proteomes" id="UP001500902">
    <property type="component" value="Unassembled WGS sequence"/>
</dbReference>
<feature type="transmembrane region" description="Helical" evidence="1">
    <location>
        <begin position="48"/>
        <end position="67"/>
    </location>
</feature>
<feature type="transmembrane region" description="Helical" evidence="1">
    <location>
        <begin position="79"/>
        <end position="97"/>
    </location>
</feature>
<organism evidence="2 3">
    <name type="scientific">Nonomuraea antimicrobica</name>
    <dbReference type="NCBI Taxonomy" id="561173"/>
    <lineage>
        <taxon>Bacteria</taxon>
        <taxon>Bacillati</taxon>
        <taxon>Actinomycetota</taxon>
        <taxon>Actinomycetes</taxon>
        <taxon>Streptosporangiales</taxon>
        <taxon>Streptosporangiaceae</taxon>
        <taxon>Nonomuraea</taxon>
    </lineage>
</organism>
<evidence type="ECO:0000256" key="1">
    <source>
        <dbReference type="SAM" id="Phobius"/>
    </source>
</evidence>
<keyword evidence="3" id="KW-1185">Reference proteome</keyword>
<dbReference type="RefSeq" id="WP_344876927.1">
    <property type="nucleotide sequence ID" value="NZ_BAAAZP010000049.1"/>
</dbReference>
<accession>A0ABP7BLJ8</accession>
<dbReference type="EMBL" id="BAAAZP010000049">
    <property type="protein sequence ID" value="GAA3662737.1"/>
    <property type="molecule type" value="Genomic_DNA"/>
</dbReference>
<keyword evidence="1" id="KW-0472">Membrane</keyword>
<feature type="transmembrane region" description="Helical" evidence="1">
    <location>
        <begin position="103"/>
        <end position="123"/>
    </location>
</feature>
<feature type="transmembrane region" description="Helical" evidence="1">
    <location>
        <begin position="20"/>
        <end position="42"/>
    </location>
</feature>
<evidence type="ECO:0000313" key="3">
    <source>
        <dbReference type="Proteomes" id="UP001500902"/>
    </source>
</evidence>
<comment type="caution">
    <text evidence="2">The sequence shown here is derived from an EMBL/GenBank/DDBJ whole genome shotgun (WGS) entry which is preliminary data.</text>
</comment>
<sequence>MTPPSTASARMPGTVKAAQYVLTFQMAFGLVGFAAGIGGFFATFHWMLLIPLGYAAVSLSTVGWLLSRWSTRRRAVRRLIVGVETAYIAGGLALRAMDPGLTWRDMIVVVAGFPLVAIVLMLLPPAGRWFHVTSQSRPFTGA</sequence>
<keyword evidence="1" id="KW-1133">Transmembrane helix</keyword>
<keyword evidence="1" id="KW-0812">Transmembrane</keyword>